<dbReference type="EMBL" id="RCMK01000842">
    <property type="protein sequence ID" value="KAG2910387.1"/>
    <property type="molecule type" value="Genomic_DNA"/>
</dbReference>
<evidence type="ECO:0000313" key="1">
    <source>
        <dbReference type="EMBL" id="KAG2910387.1"/>
    </source>
</evidence>
<evidence type="ECO:0000313" key="2">
    <source>
        <dbReference type="Proteomes" id="UP000736787"/>
    </source>
</evidence>
<sequence>MAELTRQWHDSIAMKEKPSIGAAEDVAVSWEFEQQVKRRRSGSGHHTT</sequence>
<comment type="caution">
    <text evidence="1">The sequence shown here is derived from an EMBL/GenBank/DDBJ whole genome shotgun (WGS) entry which is preliminary data.</text>
</comment>
<dbReference type="Proteomes" id="UP000736787">
    <property type="component" value="Unassembled WGS sequence"/>
</dbReference>
<reference evidence="1" key="1">
    <citation type="submission" date="2018-10" db="EMBL/GenBank/DDBJ databases">
        <title>Effector identification in a new, highly contiguous assembly of the strawberry crown rot pathogen Phytophthora cactorum.</title>
        <authorList>
            <person name="Armitage A.D."/>
            <person name="Nellist C.F."/>
            <person name="Bates H."/>
            <person name="Vickerstaff R.J."/>
            <person name="Harrison R.J."/>
        </authorList>
    </citation>
    <scope>NUCLEOTIDE SEQUENCE</scope>
    <source>
        <strain evidence="1">4040</strain>
    </source>
</reference>
<accession>A0A8T1K0Z5</accession>
<protein>
    <submittedName>
        <fullName evidence="1">Uncharacterized protein</fullName>
    </submittedName>
</protein>
<dbReference type="AlphaFoldDB" id="A0A8T1K0Z5"/>
<organism evidence="1 2">
    <name type="scientific">Phytophthora cactorum</name>
    <dbReference type="NCBI Taxonomy" id="29920"/>
    <lineage>
        <taxon>Eukaryota</taxon>
        <taxon>Sar</taxon>
        <taxon>Stramenopiles</taxon>
        <taxon>Oomycota</taxon>
        <taxon>Peronosporomycetes</taxon>
        <taxon>Peronosporales</taxon>
        <taxon>Peronosporaceae</taxon>
        <taxon>Phytophthora</taxon>
    </lineage>
</organism>
<gene>
    <name evidence="1" type="ORF">PC117_g19414</name>
</gene>
<proteinExistence type="predicted"/>
<name>A0A8T1K0Z5_9STRA</name>